<dbReference type="AlphaFoldDB" id="A0A1J5TK20"/>
<comment type="caution">
    <text evidence="5">The sequence shown here is derived from an EMBL/GenBank/DDBJ whole genome shotgun (WGS) entry which is preliminary data.</text>
</comment>
<dbReference type="Pfam" id="PF00990">
    <property type="entry name" value="GGDEF"/>
    <property type="match status" value="1"/>
</dbReference>
<dbReference type="Pfam" id="PF09084">
    <property type="entry name" value="NMT1"/>
    <property type="match status" value="1"/>
</dbReference>
<keyword evidence="5" id="KW-0378">Hydrolase</keyword>
<gene>
    <name evidence="5" type="primary">gmr_37</name>
    <name evidence="5" type="ORF">GALL_60730</name>
</gene>
<evidence type="ECO:0000259" key="4">
    <source>
        <dbReference type="PROSITE" id="PS50887"/>
    </source>
</evidence>
<dbReference type="InterPro" id="IPR052163">
    <property type="entry name" value="DGC-Regulatory_Protein"/>
</dbReference>
<dbReference type="EC" id="3.1.4.52" evidence="5"/>
<dbReference type="InterPro" id="IPR000160">
    <property type="entry name" value="GGDEF_dom"/>
</dbReference>
<dbReference type="InterPro" id="IPR000700">
    <property type="entry name" value="PAS-assoc_C"/>
</dbReference>
<organism evidence="5">
    <name type="scientific">mine drainage metagenome</name>
    <dbReference type="NCBI Taxonomy" id="410659"/>
    <lineage>
        <taxon>unclassified sequences</taxon>
        <taxon>metagenomes</taxon>
        <taxon>ecological metagenomes</taxon>
    </lineage>
</organism>
<dbReference type="InterPro" id="IPR029016">
    <property type="entry name" value="GAF-like_dom_sf"/>
</dbReference>
<dbReference type="InterPro" id="IPR043128">
    <property type="entry name" value="Rev_trsase/Diguanyl_cyclase"/>
</dbReference>
<feature type="domain" description="PAC" evidence="3">
    <location>
        <begin position="614"/>
        <end position="667"/>
    </location>
</feature>
<dbReference type="NCBIfam" id="TIGR00229">
    <property type="entry name" value="sensory_box"/>
    <property type="match status" value="1"/>
</dbReference>
<protein>
    <submittedName>
        <fullName evidence="5">Cyclic di-GMP phosphodiesterase Gmr</fullName>
        <ecNumber evidence="5">3.1.4.52</ecNumber>
    </submittedName>
</protein>
<name>A0A1J5TK20_9ZZZZ</name>
<dbReference type="PANTHER" id="PTHR46663">
    <property type="entry name" value="DIGUANYLATE CYCLASE DGCT-RELATED"/>
    <property type="match status" value="1"/>
</dbReference>
<dbReference type="Gene3D" id="3.40.190.10">
    <property type="entry name" value="Periplasmic binding protein-like II"/>
    <property type="match status" value="2"/>
</dbReference>
<dbReference type="CDD" id="cd00130">
    <property type="entry name" value="PAS"/>
    <property type="match status" value="1"/>
</dbReference>
<dbReference type="InterPro" id="IPR029787">
    <property type="entry name" value="Nucleotide_cyclase"/>
</dbReference>
<dbReference type="CDD" id="cd01949">
    <property type="entry name" value="GGDEF"/>
    <property type="match status" value="1"/>
</dbReference>
<dbReference type="SMART" id="SM00091">
    <property type="entry name" value="PAS"/>
    <property type="match status" value="1"/>
</dbReference>
<dbReference type="Pfam" id="PF13185">
    <property type="entry name" value="GAF_2"/>
    <property type="match status" value="1"/>
</dbReference>
<dbReference type="SUPFAM" id="SSF53850">
    <property type="entry name" value="Periplasmic binding protein-like II"/>
    <property type="match status" value="1"/>
</dbReference>
<dbReference type="InterPro" id="IPR000014">
    <property type="entry name" value="PAS"/>
</dbReference>
<feature type="domain" description="PAS" evidence="2">
    <location>
        <begin position="538"/>
        <end position="610"/>
    </location>
</feature>
<reference evidence="5" key="1">
    <citation type="submission" date="2016-10" db="EMBL/GenBank/DDBJ databases">
        <title>Sequence of Gallionella enrichment culture.</title>
        <authorList>
            <person name="Poehlein A."/>
            <person name="Muehling M."/>
            <person name="Daniel R."/>
        </authorList>
    </citation>
    <scope>NUCLEOTIDE SEQUENCE</scope>
</reference>
<dbReference type="SMART" id="SM00086">
    <property type="entry name" value="PAC"/>
    <property type="match status" value="1"/>
</dbReference>
<dbReference type="InterPro" id="IPR035965">
    <property type="entry name" value="PAS-like_dom_sf"/>
</dbReference>
<dbReference type="NCBIfam" id="TIGR00254">
    <property type="entry name" value="GGDEF"/>
    <property type="match status" value="1"/>
</dbReference>
<evidence type="ECO:0000259" key="2">
    <source>
        <dbReference type="PROSITE" id="PS50112"/>
    </source>
</evidence>
<dbReference type="InterPro" id="IPR013655">
    <property type="entry name" value="PAS_fold_3"/>
</dbReference>
<dbReference type="EMBL" id="MLJW01000017">
    <property type="protein sequence ID" value="OIR12374.1"/>
    <property type="molecule type" value="Genomic_DNA"/>
</dbReference>
<feature type="transmembrane region" description="Helical" evidence="1">
    <location>
        <begin position="374"/>
        <end position="393"/>
    </location>
</feature>
<dbReference type="SUPFAM" id="SSF55785">
    <property type="entry name" value="PYP-like sensor domain (PAS domain)"/>
    <property type="match status" value="1"/>
</dbReference>
<dbReference type="Pfam" id="PF08447">
    <property type="entry name" value="PAS_3"/>
    <property type="match status" value="1"/>
</dbReference>
<dbReference type="InterPro" id="IPR001610">
    <property type="entry name" value="PAC"/>
</dbReference>
<evidence type="ECO:0000313" key="5">
    <source>
        <dbReference type="EMBL" id="OIR12374.1"/>
    </source>
</evidence>
<dbReference type="PROSITE" id="PS50887">
    <property type="entry name" value="GGDEF"/>
    <property type="match status" value="1"/>
</dbReference>
<evidence type="ECO:0000259" key="3">
    <source>
        <dbReference type="PROSITE" id="PS50113"/>
    </source>
</evidence>
<dbReference type="SUPFAM" id="SSF55073">
    <property type="entry name" value="Nucleotide cyclase"/>
    <property type="match status" value="1"/>
</dbReference>
<dbReference type="PANTHER" id="PTHR46663:SF3">
    <property type="entry name" value="SLL0267 PROTEIN"/>
    <property type="match status" value="1"/>
</dbReference>
<dbReference type="Gene3D" id="3.30.70.270">
    <property type="match status" value="1"/>
</dbReference>
<feature type="transmembrane region" description="Helical" evidence="1">
    <location>
        <begin position="330"/>
        <end position="353"/>
    </location>
</feature>
<proteinExistence type="predicted"/>
<dbReference type="Gene3D" id="3.30.450.40">
    <property type="match status" value="1"/>
</dbReference>
<dbReference type="PROSITE" id="PS50113">
    <property type="entry name" value="PAC"/>
    <property type="match status" value="1"/>
</dbReference>
<keyword evidence="1" id="KW-1133">Transmembrane helix</keyword>
<evidence type="ECO:0000256" key="1">
    <source>
        <dbReference type="SAM" id="Phobius"/>
    </source>
</evidence>
<dbReference type="InterPro" id="IPR003018">
    <property type="entry name" value="GAF"/>
</dbReference>
<dbReference type="SMART" id="SM00065">
    <property type="entry name" value="GAF"/>
    <property type="match status" value="1"/>
</dbReference>
<dbReference type="PROSITE" id="PS50112">
    <property type="entry name" value="PAS"/>
    <property type="match status" value="1"/>
</dbReference>
<accession>A0A1J5TK20</accession>
<dbReference type="InterPro" id="IPR015168">
    <property type="entry name" value="SsuA/THI5"/>
</dbReference>
<dbReference type="GO" id="GO:0071111">
    <property type="term" value="F:cyclic-guanylate-specific phosphodiesterase activity"/>
    <property type="evidence" value="ECO:0007669"/>
    <property type="project" value="UniProtKB-EC"/>
</dbReference>
<dbReference type="SMART" id="SM00267">
    <property type="entry name" value="GGDEF"/>
    <property type="match status" value="1"/>
</dbReference>
<dbReference type="FunFam" id="3.30.70.270:FF:000001">
    <property type="entry name" value="Diguanylate cyclase domain protein"/>
    <property type="match status" value="1"/>
</dbReference>
<dbReference type="Gene3D" id="3.30.450.20">
    <property type="entry name" value="PAS domain"/>
    <property type="match status" value="1"/>
</dbReference>
<sequence length="847" mass="94709">MPRFSHTFVLILALMSLLTSRVTLAADSPQVIDFQLRWHHQFQFAGYYAALEKGYYRDEGFDVRLHEAAPNRTPVEEVLAGRAQYAESNSEILYARLQGKPLIALAAIFQHSPSVLLARKDAHIYSPHDLIGKRVMLNSKSDADFQAMFLHEGIKPGAIDVVPTSYDINDLISGKVVAFNSYLTNEPYMLRQHGIDFTVINPSNYGIDFYSDILFTSEQELKQHPARVEAFRRATLKGWRYAMDHPDEIIDLLITKYKVPKSREHLQFEADAMRSLILPDLIEIGHMNPGRWQKMADSFVDVGMGESNFSVDDFVYNPNPKHEVEKLKSAMVAVSIFGIAGLLLALLFLLGWLRLKKEVGLRKIVELQEKSRNSVLELLASGASLSIILEAIVRGVEQNNPDMICSILLLDHEGKHFLTGSAPSLPDFYNAAINGVEIGAGVGSCGTAAFTGERVIVDDIQTHPYWAPYKELAGRAGLGACWSEPIFSLSGQVLGTFAVYHHDAFQPTEANISLIEHTAHLASIAIERASAAKAIKESEERWKFAIEGSGDGVWDWNIQTDEKTFSQRWRAILGYAGSDVLPTGLEWENRFHPDDKQPVADAMQAYLDGITPDYRVECRMKCKDGHYKWVLSRGMVVSRSEDGKPLRMTGTLSDITERKKTEEQVHQLAFYDTLSKLPNRRLLHDRLNQVMAASKRSNCYAALMFLDLDNFKPLNDSHGHAVGDLLLIEAAARLKNSVREIDTVARFGGDEFVVIVSELSEDKADSALQASVVAEKIRIILSKPYQLAVQDDSPSTVVEHNCTVSIGVVVFIDHEASQDDVMKWADAAMYEAKEAGRNLIRFHDTKA</sequence>
<keyword evidence="1" id="KW-0812">Transmembrane</keyword>
<dbReference type="SUPFAM" id="SSF55781">
    <property type="entry name" value="GAF domain-like"/>
    <property type="match status" value="1"/>
</dbReference>
<keyword evidence="1" id="KW-0472">Membrane</keyword>
<feature type="domain" description="GGDEF" evidence="4">
    <location>
        <begin position="699"/>
        <end position="845"/>
    </location>
</feature>